<protein>
    <submittedName>
        <fullName evidence="1">Uncharacterized protein</fullName>
    </submittedName>
</protein>
<proteinExistence type="predicted"/>
<accession>A0A0R2G119</accession>
<dbReference type="AlphaFoldDB" id="A0A0R2G119"/>
<gene>
    <name evidence="1" type="ORF">IV36_GL000010</name>
</gene>
<name>A0A0R2G119_9LACO</name>
<organism evidence="1 2">
    <name type="scientific">Liquorilactobacillus mali</name>
    <dbReference type="NCBI Taxonomy" id="1618"/>
    <lineage>
        <taxon>Bacteria</taxon>
        <taxon>Bacillati</taxon>
        <taxon>Bacillota</taxon>
        <taxon>Bacilli</taxon>
        <taxon>Lactobacillales</taxon>
        <taxon>Lactobacillaceae</taxon>
        <taxon>Liquorilactobacillus</taxon>
    </lineage>
</organism>
<dbReference type="RefSeq" id="WP_056990152.1">
    <property type="nucleotide sequence ID" value="NZ_JQAR01000001.1"/>
</dbReference>
<dbReference type="PATRIC" id="fig|1618.3.peg.10"/>
<evidence type="ECO:0000313" key="2">
    <source>
        <dbReference type="Proteomes" id="UP000051727"/>
    </source>
</evidence>
<dbReference type="Proteomes" id="UP000051727">
    <property type="component" value="Unassembled WGS sequence"/>
</dbReference>
<reference evidence="1 2" key="1">
    <citation type="journal article" date="2015" name="Genome Announc.">
        <title>Expanding the biotechnology potential of lactobacilli through comparative genomics of 213 strains and associated genera.</title>
        <authorList>
            <person name="Sun Z."/>
            <person name="Harris H.M."/>
            <person name="McCann A."/>
            <person name="Guo C."/>
            <person name="Argimon S."/>
            <person name="Zhang W."/>
            <person name="Yang X."/>
            <person name="Jeffery I.B."/>
            <person name="Cooney J.C."/>
            <person name="Kagawa T.F."/>
            <person name="Liu W."/>
            <person name="Song Y."/>
            <person name="Salvetti E."/>
            <person name="Wrobel A."/>
            <person name="Rasinkangas P."/>
            <person name="Parkhill J."/>
            <person name="Rea M.C."/>
            <person name="O'Sullivan O."/>
            <person name="Ritari J."/>
            <person name="Douillard F.P."/>
            <person name="Paul Ross R."/>
            <person name="Yang R."/>
            <person name="Briner A.E."/>
            <person name="Felis G.E."/>
            <person name="de Vos W.M."/>
            <person name="Barrangou R."/>
            <person name="Klaenhammer T.R."/>
            <person name="Caufield P.W."/>
            <person name="Cui Y."/>
            <person name="Zhang H."/>
            <person name="O'Toole P.W."/>
        </authorList>
    </citation>
    <scope>NUCLEOTIDE SEQUENCE [LARGE SCALE GENOMIC DNA]</scope>
    <source>
        <strain evidence="1 2">ATCC 27304</strain>
    </source>
</reference>
<dbReference type="OrthoDB" id="2296699at2"/>
<comment type="caution">
    <text evidence="1">The sequence shown here is derived from an EMBL/GenBank/DDBJ whole genome shotgun (WGS) entry which is preliminary data.</text>
</comment>
<dbReference type="EMBL" id="JQAR01000001">
    <property type="protein sequence ID" value="KRN34216.1"/>
    <property type="molecule type" value="Genomic_DNA"/>
</dbReference>
<sequence>MGNANPNERVVITYAAKRSVSKQELGNIELLLFQANFITRCPNRIEDRFVNFTPGALTPDGIVLARKLSNGDCSSLIIAL</sequence>
<evidence type="ECO:0000313" key="1">
    <source>
        <dbReference type="EMBL" id="KRN34216.1"/>
    </source>
</evidence>